<dbReference type="SMART" id="SM01149">
    <property type="entry name" value="DUF1237"/>
    <property type="match status" value="1"/>
</dbReference>
<sequence length="514" mass="56851">MASKYALPILAIVSLAAAQGNTACPDYGDYSKELHGPYSEGRYQLSYQRPETSCRTFQSSVVESAITDISGKIADPDLKRLFENTYPNTLDTAVKWRGTAAGSDEELCFLITGDINAMWLRDSSNQVQSYLPLLKADSSPDSLASIYRGVINLQARYLLTSPYCNSFQPPVESGLGASFNQYATTDVVTPTYSNLSVFECKYELDSLAAFLEVSDNYYNATQDIEFFRKYSWVDAVKAVLKVAEEMMVSTYADDGSVNKLAYSWTRQSDRSTETTANGGLGNPFNNVTGLIRSFFRPADDTTIYMGFIPANMMFARYLESAAIIMSALGDQNDLANQMITLAENLRCAITKYGIVQTSEFGPVYAFEVDGYLGQNIMDDANIPSLLSAPFFGYLSADDEVYQNTRKLILSESNPYYMIGPEISAVGGPHTGPGKAWPMAAIIRMATSNDDDEITEQLREILSSTDGLGLIHESINTFNTTDYSRQWFAWANGLFGQVVLDLANRKPEVLQQSFQ</sequence>
<dbReference type="InterPro" id="IPR012341">
    <property type="entry name" value="6hp_glycosidase-like_sf"/>
</dbReference>
<evidence type="ECO:0000256" key="1">
    <source>
        <dbReference type="SAM" id="SignalP"/>
    </source>
</evidence>
<accession>A0A0F4GRQ3</accession>
<dbReference type="Proteomes" id="UP000033647">
    <property type="component" value="Unassembled WGS sequence"/>
</dbReference>
<dbReference type="InterPro" id="IPR008928">
    <property type="entry name" value="6-hairpin_glycosidase_sf"/>
</dbReference>
<evidence type="ECO:0000313" key="3">
    <source>
        <dbReference type="Proteomes" id="UP000033647"/>
    </source>
</evidence>
<evidence type="ECO:0000313" key="2">
    <source>
        <dbReference type="EMBL" id="KJY00115.1"/>
    </source>
</evidence>
<dbReference type="InterPro" id="IPR008313">
    <property type="entry name" value="GH125"/>
</dbReference>
<reference evidence="2 3" key="1">
    <citation type="submission" date="2015-03" db="EMBL/GenBank/DDBJ databases">
        <title>RNA-seq based gene annotation and comparative genomics of four Zymoseptoria species reveal species-specific pathogenicity related genes and transposable element activity.</title>
        <authorList>
            <person name="Grandaubert J."/>
            <person name="Bhattacharyya A."/>
            <person name="Stukenbrock E.H."/>
        </authorList>
    </citation>
    <scope>NUCLEOTIDE SEQUENCE [LARGE SCALE GENOMIC DNA]</scope>
    <source>
        <strain evidence="2 3">Zb18110</strain>
    </source>
</reference>
<dbReference type="PANTHER" id="PTHR31047:SF1">
    <property type="entry name" value="DUF1237 DOMAIN-CONTAINING PROTEIN"/>
    <property type="match status" value="1"/>
</dbReference>
<gene>
    <name evidence="2" type="ORF">TI39_contig342g00023</name>
</gene>
<comment type="caution">
    <text evidence="2">The sequence shown here is derived from an EMBL/GenBank/DDBJ whole genome shotgun (WGS) entry which is preliminary data.</text>
</comment>
<dbReference type="Gene3D" id="1.50.10.10">
    <property type="match status" value="1"/>
</dbReference>
<dbReference type="PIRSF" id="PIRSF028846">
    <property type="entry name" value="UCP028846"/>
    <property type="match status" value="1"/>
</dbReference>
<dbReference type="Pfam" id="PF06824">
    <property type="entry name" value="Glyco_hydro_125"/>
    <property type="match status" value="1"/>
</dbReference>
<protein>
    <submittedName>
        <fullName evidence="2">Glycoside hydrolase family 125 protein</fullName>
    </submittedName>
</protein>
<keyword evidence="2" id="KW-0378">Hydrolase</keyword>
<dbReference type="AlphaFoldDB" id="A0A0F4GRQ3"/>
<name>A0A0F4GRQ3_9PEZI</name>
<dbReference type="OrthoDB" id="7771656at2759"/>
<feature type="signal peptide" evidence="1">
    <location>
        <begin position="1"/>
        <end position="18"/>
    </location>
</feature>
<feature type="chain" id="PRO_5002468773" evidence="1">
    <location>
        <begin position="19"/>
        <end position="514"/>
    </location>
</feature>
<dbReference type="EMBL" id="LAFY01000334">
    <property type="protein sequence ID" value="KJY00115.1"/>
    <property type="molecule type" value="Genomic_DNA"/>
</dbReference>
<keyword evidence="3" id="KW-1185">Reference proteome</keyword>
<proteinExistence type="predicted"/>
<dbReference type="STRING" id="1047168.A0A0F4GRQ3"/>
<keyword evidence="1" id="KW-0732">Signal</keyword>
<dbReference type="GO" id="GO:0005975">
    <property type="term" value="P:carbohydrate metabolic process"/>
    <property type="evidence" value="ECO:0007669"/>
    <property type="project" value="InterPro"/>
</dbReference>
<organism evidence="2 3">
    <name type="scientific">Zymoseptoria brevis</name>
    <dbReference type="NCBI Taxonomy" id="1047168"/>
    <lineage>
        <taxon>Eukaryota</taxon>
        <taxon>Fungi</taxon>
        <taxon>Dikarya</taxon>
        <taxon>Ascomycota</taxon>
        <taxon>Pezizomycotina</taxon>
        <taxon>Dothideomycetes</taxon>
        <taxon>Dothideomycetidae</taxon>
        <taxon>Mycosphaerellales</taxon>
        <taxon>Mycosphaerellaceae</taxon>
        <taxon>Zymoseptoria</taxon>
    </lineage>
</organism>
<dbReference type="GO" id="GO:0016787">
    <property type="term" value="F:hydrolase activity"/>
    <property type="evidence" value="ECO:0007669"/>
    <property type="project" value="UniProtKB-KW"/>
</dbReference>
<dbReference type="PANTHER" id="PTHR31047">
    <property type="entry name" value="MEIOTICALLY UP-REGULATED GENE 157 PROTEIN"/>
    <property type="match status" value="1"/>
</dbReference>
<dbReference type="SUPFAM" id="SSF48208">
    <property type="entry name" value="Six-hairpin glycosidases"/>
    <property type="match status" value="1"/>
</dbReference>